<evidence type="ECO:0000313" key="1">
    <source>
        <dbReference type="EMBL" id="VEL18450.1"/>
    </source>
</evidence>
<comment type="caution">
    <text evidence="1">The sequence shown here is derived from an EMBL/GenBank/DDBJ whole genome shotgun (WGS) entry which is preliminary data.</text>
</comment>
<keyword evidence="2" id="KW-1185">Reference proteome</keyword>
<dbReference type="Proteomes" id="UP000784294">
    <property type="component" value="Unassembled WGS sequence"/>
</dbReference>
<protein>
    <submittedName>
        <fullName evidence="1">Uncharacterized protein</fullName>
    </submittedName>
</protein>
<gene>
    <name evidence="1" type="ORF">PXEA_LOCUS11890</name>
</gene>
<dbReference type="EMBL" id="CAAALY010037074">
    <property type="protein sequence ID" value="VEL18450.1"/>
    <property type="molecule type" value="Genomic_DNA"/>
</dbReference>
<evidence type="ECO:0000313" key="2">
    <source>
        <dbReference type="Proteomes" id="UP000784294"/>
    </source>
</evidence>
<accession>A0A3S5CG59</accession>
<sequence length="136" mass="15021">ANSALWINEVDWRQDRHRHGKAQADNHFGEWVMPPPAGKPIVPQGSDEGLVVEFSNNDMSGAEASIKFYKALLSKMLSVLDEDHFLESKALLNSTKASTRLISLSNPSEDDGRFLLASRRLNILVDDSPEAISSDS</sequence>
<feature type="non-terminal residue" evidence="1">
    <location>
        <position position="1"/>
    </location>
</feature>
<reference evidence="1" key="1">
    <citation type="submission" date="2018-11" db="EMBL/GenBank/DDBJ databases">
        <authorList>
            <consortium name="Pathogen Informatics"/>
        </authorList>
    </citation>
    <scope>NUCLEOTIDE SEQUENCE</scope>
</reference>
<organism evidence="1 2">
    <name type="scientific">Protopolystoma xenopodis</name>
    <dbReference type="NCBI Taxonomy" id="117903"/>
    <lineage>
        <taxon>Eukaryota</taxon>
        <taxon>Metazoa</taxon>
        <taxon>Spiralia</taxon>
        <taxon>Lophotrochozoa</taxon>
        <taxon>Platyhelminthes</taxon>
        <taxon>Monogenea</taxon>
        <taxon>Polyopisthocotylea</taxon>
        <taxon>Polystomatidea</taxon>
        <taxon>Polystomatidae</taxon>
        <taxon>Protopolystoma</taxon>
    </lineage>
</organism>
<proteinExistence type="predicted"/>
<name>A0A3S5CG59_9PLAT</name>
<dbReference type="AlphaFoldDB" id="A0A3S5CG59"/>